<keyword evidence="1" id="KW-0732">Signal</keyword>
<dbReference type="Proteomes" id="UP001589890">
    <property type="component" value="Unassembled WGS sequence"/>
</dbReference>
<accession>A0ABV6QM48</accession>
<evidence type="ECO:0000256" key="1">
    <source>
        <dbReference type="SAM" id="SignalP"/>
    </source>
</evidence>
<feature type="chain" id="PRO_5046672981" evidence="1">
    <location>
        <begin position="36"/>
        <end position="372"/>
    </location>
</feature>
<feature type="signal peptide" evidence="1">
    <location>
        <begin position="1"/>
        <end position="35"/>
    </location>
</feature>
<dbReference type="EMBL" id="JBHLTC010000014">
    <property type="protein sequence ID" value="MFC0624812.1"/>
    <property type="molecule type" value="Genomic_DNA"/>
</dbReference>
<name>A0ABV6QM48_9ACTN</name>
<organism evidence="2 3">
    <name type="scientific">Kribbella deserti</name>
    <dbReference type="NCBI Taxonomy" id="1926257"/>
    <lineage>
        <taxon>Bacteria</taxon>
        <taxon>Bacillati</taxon>
        <taxon>Actinomycetota</taxon>
        <taxon>Actinomycetes</taxon>
        <taxon>Propionibacteriales</taxon>
        <taxon>Kribbellaceae</taxon>
        <taxon>Kribbella</taxon>
    </lineage>
</organism>
<keyword evidence="3" id="KW-1185">Reference proteome</keyword>
<evidence type="ECO:0000313" key="3">
    <source>
        <dbReference type="Proteomes" id="UP001589890"/>
    </source>
</evidence>
<reference evidence="2 3" key="1">
    <citation type="submission" date="2024-09" db="EMBL/GenBank/DDBJ databases">
        <authorList>
            <person name="Sun Q."/>
            <person name="Mori K."/>
        </authorList>
    </citation>
    <scope>NUCLEOTIDE SEQUENCE [LARGE SCALE GENOMIC DNA]</scope>
    <source>
        <strain evidence="2 3">CGMCC 1.15906</strain>
    </source>
</reference>
<protein>
    <submittedName>
        <fullName evidence="2">Uncharacterized protein</fullName>
    </submittedName>
</protein>
<sequence>MTWNSGAPARRITIALAASAALIAPVLAFAPTANAVGTADPVMAAGSTRSAVSLTAPTAAPYGAQIALSGVLWRYGTSTKIAGSKVTLQRSLRGKNVWGNVASINTTATGTYKFTVTQTVAYDYRAYYAGNATYTTAVSAVKYPVVMQRVLLDSVATVNYNTGILRATGRVYPATTGKQVYLQRYNPATKAWSNIAAKTTSGNTISVDAKVGGSTGQYRLSVPVTMPYGAGVSAARTLSHYVWRDVFKKPVLAKGGSEDYSWEIFREGPYLVGFADALELGNVWVDLNTAGCTRYENVVGNDAEEPFTFRMLNGTTALRALNVAAGPDPETSGLAFVNGSFGGATKVRLQFTDIGNQDMLFAWMTGRVLCAN</sequence>
<gene>
    <name evidence="2" type="ORF">ACFFGN_12115</name>
</gene>
<dbReference type="RefSeq" id="WP_380046569.1">
    <property type="nucleotide sequence ID" value="NZ_JBHLTC010000014.1"/>
</dbReference>
<evidence type="ECO:0000313" key="2">
    <source>
        <dbReference type="EMBL" id="MFC0624812.1"/>
    </source>
</evidence>
<comment type="caution">
    <text evidence="2">The sequence shown here is derived from an EMBL/GenBank/DDBJ whole genome shotgun (WGS) entry which is preliminary data.</text>
</comment>
<proteinExistence type="predicted"/>